<dbReference type="Proteomes" id="UP000243680">
    <property type="component" value="Chromosome 3"/>
</dbReference>
<feature type="transmembrane region" description="Helical" evidence="6">
    <location>
        <begin position="286"/>
        <end position="312"/>
    </location>
</feature>
<dbReference type="AlphaFoldDB" id="A0A1B4LJ63"/>
<evidence type="ECO:0000259" key="7">
    <source>
        <dbReference type="Pfam" id="PF00482"/>
    </source>
</evidence>
<dbReference type="EMBL" id="CP013421">
    <property type="protein sequence ID" value="AOJ77216.1"/>
    <property type="molecule type" value="Genomic_DNA"/>
</dbReference>
<evidence type="ECO:0000256" key="4">
    <source>
        <dbReference type="ARBA" id="ARBA00022989"/>
    </source>
</evidence>
<dbReference type="PANTHER" id="PTHR35007:SF2">
    <property type="entry name" value="PILUS ASSEMBLE PROTEIN"/>
    <property type="match status" value="1"/>
</dbReference>
<protein>
    <submittedName>
        <fullName evidence="8">Type II secretion system protein</fullName>
    </submittedName>
</protein>
<dbReference type="InterPro" id="IPR018076">
    <property type="entry name" value="T2SS_GspF_dom"/>
</dbReference>
<evidence type="ECO:0000256" key="6">
    <source>
        <dbReference type="SAM" id="Phobius"/>
    </source>
</evidence>
<keyword evidence="4 6" id="KW-1133">Transmembrane helix</keyword>
<keyword evidence="5 6" id="KW-0472">Membrane</keyword>
<sequence length="327" mass="35646">MQNLSVVHTVMLAGLFLFVAGGVLVAMLLFVPRNMQRRLQQASGASVAVGAAGAGADDAGAPGPRWIARLVELSQPISKLSVPKEGWEDSPLRVRLMNAGWRDPSAAGLYFTAKTVLALTLPGAALLALATTRLADQRMLLSFILVALAGIGYYLPNFVLSRRITKRQRTIFEDFPDALDLLTVCVEAGLGLDAALMRVSEELRFRSEVVSGELDLMLLEMRSGFTKEAALRNLALRTGVEDIESFCAMLIQADRFGTSIGDSLRVLSDMLRTRRRMRAEERAAKIALKLLFPLIFCIFPALMGVLLGPAMIHVYRVLLPSFATIGQ</sequence>
<dbReference type="RefSeq" id="WP_069239753.1">
    <property type="nucleotide sequence ID" value="NZ_CP013421.1"/>
</dbReference>
<dbReference type="GO" id="GO:0005886">
    <property type="term" value="C:plasma membrane"/>
    <property type="evidence" value="ECO:0007669"/>
    <property type="project" value="UniProtKB-SubCell"/>
</dbReference>
<gene>
    <name evidence="8" type="ORF">WJ35_19635</name>
</gene>
<feature type="transmembrane region" description="Helical" evidence="6">
    <location>
        <begin position="140"/>
        <end position="160"/>
    </location>
</feature>
<name>A0A1B4LJ63_9BURK</name>
<evidence type="ECO:0000256" key="1">
    <source>
        <dbReference type="ARBA" id="ARBA00004651"/>
    </source>
</evidence>
<organism evidence="8 9">
    <name type="scientific">Burkholderia ubonensis</name>
    <dbReference type="NCBI Taxonomy" id="101571"/>
    <lineage>
        <taxon>Bacteria</taxon>
        <taxon>Pseudomonadati</taxon>
        <taxon>Pseudomonadota</taxon>
        <taxon>Betaproteobacteria</taxon>
        <taxon>Burkholderiales</taxon>
        <taxon>Burkholderiaceae</taxon>
        <taxon>Burkholderia</taxon>
        <taxon>Burkholderia cepacia complex</taxon>
    </lineage>
</organism>
<feature type="transmembrane region" description="Helical" evidence="6">
    <location>
        <begin position="6"/>
        <end position="31"/>
    </location>
</feature>
<keyword evidence="2" id="KW-1003">Cell membrane</keyword>
<proteinExistence type="predicted"/>
<reference evidence="8 9" key="1">
    <citation type="submission" date="2015-12" db="EMBL/GenBank/DDBJ databases">
        <title>Diversity of Burkholderia near neighbor genomes.</title>
        <authorList>
            <person name="Sahl J."/>
            <person name="Wagner D."/>
            <person name="Keim P."/>
        </authorList>
    </citation>
    <scope>NUCLEOTIDE SEQUENCE [LARGE SCALE GENOMIC DNA]</scope>
    <source>
        <strain evidence="8 9">MSMB0783</strain>
    </source>
</reference>
<feature type="transmembrane region" description="Helical" evidence="6">
    <location>
        <begin position="107"/>
        <end position="128"/>
    </location>
</feature>
<accession>A0A1B4LJ63</accession>
<dbReference type="Pfam" id="PF00482">
    <property type="entry name" value="T2SSF"/>
    <property type="match status" value="1"/>
</dbReference>
<dbReference type="PANTHER" id="PTHR35007">
    <property type="entry name" value="INTEGRAL MEMBRANE PROTEIN-RELATED"/>
    <property type="match status" value="1"/>
</dbReference>
<keyword evidence="3 6" id="KW-0812">Transmembrane</keyword>
<evidence type="ECO:0000256" key="2">
    <source>
        <dbReference type="ARBA" id="ARBA00022475"/>
    </source>
</evidence>
<evidence type="ECO:0000256" key="3">
    <source>
        <dbReference type="ARBA" id="ARBA00022692"/>
    </source>
</evidence>
<comment type="subcellular location">
    <subcellularLocation>
        <location evidence="1">Cell membrane</location>
        <topology evidence="1">Multi-pass membrane protein</topology>
    </subcellularLocation>
</comment>
<evidence type="ECO:0000313" key="8">
    <source>
        <dbReference type="EMBL" id="AOJ77216.1"/>
    </source>
</evidence>
<evidence type="ECO:0000313" key="9">
    <source>
        <dbReference type="Proteomes" id="UP000243680"/>
    </source>
</evidence>
<evidence type="ECO:0000256" key="5">
    <source>
        <dbReference type="ARBA" id="ARBA00023136"/>
    </source>
</evidence>
<feature type="domain" description="Type II secretion system protein GspF" evidence="7">
    <location>
        <begin position="179"/>
        <end position="307"/>
    </location>
</feature>